<feature type="domain" description="HTH luxR-type" evidence="4">
    <location>
        <begin position="160"/>
        <end position="225"/>
    </location>
</feature>
<dbReference type="PRINTS" id="PR00038">
    <property type="entry name" value="HTHLUXR"/>
</dbReference>
<name>A0A494VQC4_9SPHI</name>
<accession>A0A494VQC4</accession>
<dbReference type="OrthoDB" id="965844at2"/>
<dbReference type="InterPro" id="IPR016032">
    <property type="entry name" value="Sig_transdc_resp-reg_C-effctor"/>
</dbReference>
<evidence type="ECO:0000256" key="2">
    <source>
        <dbReference type="ARBA" id="ARBA00023125"/>
    </source>
</evidence>
<reference evidence="5 6" key="1">
    <citation type="submission" date="2018-10" db="EMBL/GenBank/DDBJ databases">
        <title>Genome sequencing of Mucilaginibacter sp. HYN0043.</title>
        <authorList>
            <person name="Kim M."/>
            <person name="Yi H."/>
        </authorList>
    </citation>
    <scope>NUCLEOTIDE SEQUENCE [LARGE SCALE GENOMIC DNA]</scope>
    <source>
        <strain evidence="5 6">HYN0043</strain>
    </source>
</reference>
<evidence type="ECO:0000313" key="6">
    <source>
        <dbReference type="Proteomes" id="UP000270046"/>
    </source>
</evidence>
<evidence type="ECO:0000256" key="3">
    <source>
        <dbReference type="ARBA" id="ARBA00023163"/>
    </source>
</evidence>
<dbReference type="PANTHER" id="PTHR44688">
    <property type="entry name" value="DNA-BINDING TRANSCRIPTIONAL ACTIVATOR DEVR_DOSR"/>
    <property type="match status" value="1"/>
</dbReference>
<dbReference type="CDD" id="cd06170">
    <property type="entry name" value="LuxR_C_like"/>
    <property type="match status" value="1"/>
</dbReference>
<dbReference type="PANTHER" id="PTHR44688:SF16">
    <property type="entry name" value="DNA-BINDING TRANSCRIPTIONAL ACTIVATOR DEVR_DOSR"/>
    <property type="match status" value="1"/>
</dbReference>
<evidence type="ECO:0000313" key="5">
    <source>
        <dbReference type="EMBL" id="AYL97044.1"/>
    </source>
</evidence>
<keyword evidence="2" id="KW-0238">DNA-binding</keyword>
<gene>
    <name evidence="5" type="ORF">HYN43_017785</name>
</gene>
<organism evidence="5 6">
    <name type="scientific">Mucilaginibacter celer</name>
    <dbReference type="NCBI Taxonomy" id="2305508"/>
    <lineage>
        <taxon>Bacteria</taxon>
        <taxon>Pseudomonadati</taxon>
        <taxon>Bacteroidota</taxon>
        <taxon>Sphingobacteriia</taxon>
        <taxon>Sphingobacteriales</taxon>
        <taxon>Sphingobacteriaceae</taxon>
        <taxon>Mucilaginibacter</taxon>
    </lineage>
</organism>
<dbReference type="Gene3D" id="1.10.10.10">
    <property type="entry name" value="Winged helix-like DNA-binding domain superfamily/Winged helix DNA-binding domain"/>
    <property type="match status" value="1"/>
</dbReference>
<dbReference type="EMBL" id="CP032869">
    <property type="protein sequence ID" value="AYL97044.1"/>
    <property type="molecule type" value="Genomic_DNA"/>
</dbReference>
<dbReference type="PROSITE" id="PS50043">
    <property type="entry name" value="HTH_LUXR_2"/>
    <property type="match status" value="1"/>
</dbReference>
<dbReference type="AlphaFoldDB" id="A0A494VQC4"/>
<dbReference type="Pfam" id="PF00196">
    <property type="entry name" value="GerE"/>
    <property type="match status" value="1"/>
</dbReference>
<dbReference type="Gene3D" id="3.30.450.20">
    <property type="entry name" value="PAS domain"/>
    <property type="match status" value="1"/>
</dbReference>
<protein>
    <submittedName>
        <fullName evidence="5">LuxR family transcriptional regulator</fullName>
    </submittedName>
</protein>
<dbReference type="RefSeq" id="WP_119410630.1">
    <property type="nucleotide sequence ID" value="NZ_CP032869.1"/>
</dbReference>
<dbReference type="KEGG" id="muh:HYN43_017785"/>
<keyword evidence="6" id="KW-1185">Reference proteome</keyword>
<dbReference type="SUPFAM" id="SSF46894">
    <property type="entry name" value="C-terminal effector domain of the bipartite response regulators"/>
    <property type="match status" value="1"/>
</dbReference>
<evidence type="ECO:0000259" key="4">
    <source>
        <dbReference type="PROSITE" id="PS50043"/>
    </source>
</evidence>
<sequence>MHKAFVYMDSTFTQNLLNIQMIADELPSALIIHEVATLKIVYMNRNGLEVLGTTLAELQAMGPETYHIKYFNTEDSDEYVPKILHLIRSRTQEQVSYFQQVRVPEKTEWQLFVSNTKVFARNEAGDATHLLTMASMLDPTHHITTKVNRLMDEVSFLRQNNPLFLTLTKREKEILKYIAMGMSSPEIGAKLFIAPATAETHRKNIKNKLGLKNNYDAVRFAQAYNLV</sequence>
<dbReference type="GO" id="GO:0006355">
    <property type="term" value="P:regulation of DNA-templated transcription"/>
    <property type="evidence" value="ECO:0007669"/>
    <property type="project" value="InterPro"/>
</dbReference>
<dbReference type="InterPro" id="IPR036388">
    <property type="entry name" value="WH-like_DNA-bd_sf"/>
</dbReference>
<dbReference type="GO" id="GO:0003677">
    <property type="term" value="F:DNA binding"/>
    <property type="evidence" value="ECO:0007669"/>
    <property type="project" value="UniProtKB-KW"/>
</dbReference>
<dbReference type="Proteomes" id="UP000270046">
    <property type="component" value="Chromosome"/>
</dbReference>
<evidence type="ECO:0000256" key="1">
    <source>
        <dbReference type="ARBA" id="ARBA00023015"/>
    </source>
</evidence>
<keyword evidence="3" id="KW-0804">Transcription</keyword>
<keyword evidence="1" id="KW-0805">Transcription regulation</keyword>
<proteinExistence type="predicted"/>
<dbReference type="SMART" id="SM00421">
    <property type="entry name" value="HTH_LUXR"/>
    <property type="match status" value="1"/>
</dbReference>
<dbReference type="InterPro" id="IPR000792">
    <property type="entry name" value="Tscrpt_reg_LuxR_C"/>
</dbReference>